<dbReference type="EMBL" id="LFML01000020">
    <property type="protein sequence ID" value="KMO98782.1"/>
    <property type="molecule type" value="Genomic_DNA"/>
</dbReference>
<reference evidence="1 2" key="1">
    <citation type="submission" date="2015-06" db="EMBL/GenBank/DDBJ databases">
        <title>Recapitulation of the evolution of biosynthetic gene clusters reveals hidden chemical diversity on bacterial genomes.</title>
        <authorList>
            <person name="Cruz-Morales P."/>
            <person name="Martinez-Guerrero C."/>
            <person name="Morales-Escalante M.A."/>
            <person name="Yanez-Guerra L.A."/>
            <person name="Kopp J.F."/>
            <person name="Feldmann J."/>
            <person name="Ramos-Aboites H.E."/>
            <person name="Barona-Gomez F."/>
        </authorList>
    </citation>
    <scope>NUCLEOTIDE SEQUENCE [LARGE SCALE GENOMIC DNA]</scope>
    <source>
        <strain evidence="1 2">ATCC 31245</strain>
    </source>
</reference>
<name>A0A0J6XX09_9ACTN</name>
<dbReference type="PATRIC" id="fig|66430.4.peg.3101"/>
<organism evidence="1 2">
    <name type="scientific">Streptomyces roseus</name>
    <dbReference type="NCBI Taxonomy" id="66430"/>
    <lineage>
        <taxon>Bacteria</taxon>
        <taxon>Bacillati</taxon>
        <taxon>Actinomycetota</taxon>
        <taxon>Actinomycetes</taxon>
        <taxon>Kitasatosporales</taxon>
        <taxon>Streptomycetaceae</taxon>
        <taxon>Streptomyces</taxon>
    </lineage>
</organism>
<accession>A0A0J6XX09</accession>
<comment type="caution">
    <text evidence="1">The sequence shown here is derived from an EMBL/GenBank/DDBJ whole genome shotgun (WGS) entry which is preliminary data.</text>
</comment>
<dbReference type="AlphaFoldDB" id="A0A0J6XX09"/>
<gene>
    <name evidence="1" type="ORF">ACS04_05950</name>
</gene>
<dbReference type="RefSeq" id="WP_048475445.1">
    <property type="nucleotide sequence ID" value="NZ_JBIRUD010000020.1"/>
</dbReference>
<keyword evidence="2" id="KW-1185">Reference proteome</keyword>
<dbReference type="OrthoDB" id="4307871at2"/>
<sequence length="125" mass="13134">MPVSPGPSSALERLVTVTRSGGYAGKAATVAVKGDGSWTRLDGRLRPAGTGKLPADREARLRAALGRADLARLPRFPTGGPKVFDGFVYTFVQGGYEVTVAQESLTPALLAVLAELPPFEADPQR</sequence>
<dbReference type="Proteomes" id="UP000035932">
    <property type="component" value="Unassembled WGS sequence"/>
</dbReference>
<protein>
    <submittedName>
        <fullName evidence="1">Uncharacterized protein</fullName>
    </submittedName>
</protein>
<proteinExistence type="predicted"/>
<evidence type="ECO:0000313" key="2">
    <source>
        <dbReference type="Proteomes" id="UP000035932"/>
    </source>
</evidence>
<evidence type="ECO:0000313" key="1">
    <source>
        <dbReference type="EMBL" id="KMO98782.1"/>
    </source>
</evidence>